<protein>
    <submittedName>
        <fullName evidence="1">Uncharacterized protein</fullName>
    </submittedName>
</protein>
<dbReference type="EnsemblPlants" id="HORVU.MOREX.r3.6HG0540490.1">
    <property type="protein sequence ID" value="HORVU.MOREX.r3.6HG0540490.1.CDS1"/>
    <property type="gene ID" value="HORVU.MOREX.r3.6HG0540490"/>
</dbReference>
<sequence length="113" mass="12546">MRRWEYGMRHEFVPLPRKKPDRIPPARFAVPRSCNPQDRWDSSATATALPACSMRPGARSSCGIPSLASSTTSCLFHRRSASSEGKGLWIWHAAVLCANAEDGRARQLLLEPV</sequence>
<dbReference type="Gramene" id="HORVU.MOREX.r3.6HG0540490.1">
    <property type="protein sequence ID" value="HORVU.MOREX.r3.6HG0540490.1.CDS1"/>
    <property type="gene ID" value="HORVU.MOREX.r3.6HG0540490"/>
</dbReference>
<reference evidence="1" key="2">
    <citation type="submission" date="2020-10" db="EMBL/GenBank/DDBJ databases">
        <authorList>
            <person name="Scholz U."/>
            <person name="Mascher M."/>
            <person name="Fiebig A."/>
        </authorList>
    </citation>
    <scope>NUCLEOTIDE SEQUENCE [LARGE SCALE GENOMIC DNA]</scope>
    <source>
        <strain evidence="1">cv. Morex</strain>
    </source>
</reference>
<name>A0A8I7BG55_HORVV</name>
<organism evidence="1 2">
    <name type="scientific">Hordeum vulgare subsp. vulgare</name>
    <name type="common">Domesticated barley</name>
    <dbReference type="NCBI Taxonomy" id="112509"/>
    <lineage>
        <taxon>Eukaryota</taxon>
        <taxon>Viridiplantae</taxon>
        <taxon>Streptophyta</taxon>
        <taxon>Embryophyta</taxon>
        <taxon>Tracheophyta</taxon>
        <taxon>Spermatophyta</taxon>
        <taxon>Magnoliopsida</taxon>
        <taxon>Liliopsida</taxon>
        <taxon>Poales</taxon>
        <taxon>Poaceae</taxon>
        <taxon>BOP clade</taxon>
        <taxon>Pooideae</taxon>
        <taxon>Triticodae</taxon>
        <taxon>Triticeae</taxon>
        <taxon>Hordeinae</taxon>
        <taxon>Hordeum</taxon>
    </lineage>
</organism>
<accession>A0A8I7BG55</accession>
<dbReference type="AlphaFoldDB" id="A0A8I7BG55"/>
<dbReference type="Proteomes" id="UP000011116">
    <property type="component" value="Chromosome 6H"/>
</dbReference>
<evidence type="ECO:0000313" key="2">
    <source>
        <dbReference type="Proteomes" id="UP000011116"/>
    </source>
</evidence>
<reference evidence="1" key="3">
    <citation type="submission" date="2022-01" db="UniProtKB">
        <authorList>
            <consortium name="EnsemblPlants"/>
        </authorList>
    </citation>
    <scope>IDENTIFICATION</scope>
    <source>
        <strain evidence="1">subsp. vulgare</strain>
    </source>
</reference>
<keyword evidence="2" id="KW-1185">Reference proteome</keyword>
<dbReference type="Gramene" id="HORVU.MOREX.r2.6HG0449470.1">
    <property type="protein sequence ID" value="HORVU.MOREX.r2.6HG0449470.1.CDS.1"/>
    <property type="gene ID" value="HORVU.MOREX.r2.6HG0449470"/>
</dbReference>
<proteinExistence type="predicted"/>
<reference evidence="2" key="1">
    <citation type="journal article" date="2012" name="Nature">
        <title>A physical, genetic and functional sequence assembly of the barley genome.</title>
        <authorList>
            <consortium name="The International Barley Genome Sequencing Consortium"/>
            <person name="Mayer K.F."/>
            <person name="Waugh R."/>
            <person name="Brown J.W."/>
            <person name="Schulman A."/>
            <person name="Langridge P."/>
            <person name="Platzer M."/>
            <person name="Fincher G.B."/>
            <person name="Muehlbauer G.J."/>
            <person name="Sato K."/>
            <person name="Close T.J."/>
            <person name="Wise R.P."/>
            <person name="Stein N."/>
        </authorList>
    </citation>
    <scope>NUCLEOTIDE SEQUENCE [LARGE SCALE GENOMIC DNA]</scope>
    <source>
        <strain evidence="2">cv. Morex</strain>
    </source>
</reference>
<evidence type="ECO:0000313" key="1">
    <source>
        <dbReference type="EnsemblPlants" id="HORVU.MOREX.r3.6HG0540490.1.CDS1"/>
    </source>
</evidence>